<evidence type="ECO:0000259" key="2">
    <source>
        <dbReference type="PROSITE" id="PS51444"/>
    </source>
</evidence>
<gene>
    <name evidence="3" type="primary">GRID2IP_3</name>
    <name evidence="3" type="ORF">OS493_036695</name>
</gene>
<dbReference type="Pfam" id="PF02181">
    <property type="entry name" value="FH2"/>
    <property type="match status" value="1"/>
</dbReference>
<dbReference type="InterPro" id="IPR042201">
    <property type="entry name" value="FH2_Formin_sf"/>
</dbReference>
<dbReference type="PANTHER" id="PTHR45725">
    <property type="entry name" value="FORMIN HOMOLOGY 2 FAMILY MEMBER"/>
    <property type="match status" value="1"/>
</dbReference>
<proteinExistence type="predicted"/>
<feature type="region of interest" description="Disordered" evidence="1">
    <location>
        <begin position="430"/>
        <end position="636"/>
    </location>
</feature>
<dbReference type="Gene3D" id="1.20.58.2220">
    <property type="entry name" value="Formin, FH2 domain"/>
    <property type="match status" value="1"/>
</dbReference>
<evidence type="ECO:0000256" key="1">
    <source>
        <dbReference type="SAM" id="MobiDB-lite"/>
    </source>
</evidence>
<feature type="compositionally biased region" description="Polar residues" evidence="1">
    <location>
        <begin position="583"/>
        <end position="592"/>
    </location>
</feature>
<comment type="caution">
    <text evidence="3">The sequence shown here is derived from an EMBL/GenBank/DDBJ whole genome shotgun (WGS) entry which is preliminary data.</text>
</comment>
<organism evidence="3 4">
    <name type="scientific">Desmophyllum pertusum</name>
    <dbReference type="NCBI Taxonomy" id="174260"/>
    <lineage>
        <taxon>Eukaryota</taxon>
        <taxon>Metazoa</taxon>
        <taxon>Cnidaria</taxon>
        <taxon>Anthozoa</taxon>
        <taxon>Hexacorallia</taxon>
        <taxon>Scleractinia</taxon>
        <taxon>Caryophylliina</taxon>
        <taxon>Caryophylliidae</taxon>
        <taxon>Desmophyllum</taxon>
    </lineage>
</organism>
<feature type="compositionally biased region" description="Polar residues" evidence="1">
    <location>
        <begin position="434"/>
        <end position="454"/>
    </location>
</feature>
<feature type="compositionally biased region" description="Basic and acidic residues" evidence="1">
    <location>
        <begin position="561"/>
        <end position="582"/>
    </location>
</feature>
<feature type="compositionally biased region" description="Pro residues" evidence="1">
    <location>
        <begin position="498"/>
        <end position="511"/>
    </location>
</feature>
<accession>A0A9W9ZIP0</accession>
<feature type="region of interest" description="Disordered" evidence="1">
    <location>
        <begin position="383"/>
        <end position="418"/>
    </location>
</feature>
<dbReference type="PROSITE" id="PS51444">
    <property type="entry name" value="FH2"/>
    <property type="match status" value="1"/>
</dbReference>
<evidence type="ECO:0000313" key="4">
    <source>
        <dbReference type="Proteomes" id="UP001163046"/>
    </source>
</evidence>
<keyword evidence="4" id="KW-1185">Reference proteome</keyword>
<dbReference type="PANTHER" id="PTHR45725:SF3">
    <property type="entry name" value="DELPHILIN"/>
    <property type="match status" value="1"/>
</dbReference>
<dbReference type="AlphaFoldDB" id="A0A9W9ZIP0"/>
<reference evidence="3" key="1">
    <citation type="submission" date="2023-01" db="EMBL/GenBank/DDBJ databases">
        <title>Genome assembly of the deep-sea coral Lophelia pertusa.</title>
        <authorList>
            <person name="Herrera S."/>
            <person name="Cordes E."/>
        </authorList>
    </citation>
    <scope>NUCLEOTIDE SEQUENCE</scope>
    <source>
        <strain evidence="3">USNM1676648</strain>
        <tissue evidence="3">Polyp</tissue>
    </source>
</reference>
<dbReference type="Proteomes" id="UP001163046">
    <property type="component" value="Unassembled WGS sequence"/>
</dbReference>
<dbReference type="SMART" id="SM00498">
    <property type="entry name" value="FH2"/>
    <property type="match status" value="1"/>
</dbReference>
<feature type="domain" description="FH2" evidence="2">
    <location>
        <begin position="3"/>
        <end position="395"/>
    </location>
</feature>
<name>A0A9W9ZIP0_9CNID</name>
<feature type="compositionally biased region" description="Basic and acidic residues" evidence="1">
    <location>
        <begin position="383"/>
        <end position="404"/>
    </location>
</feature>
<dbReference type="OrthoDB" id="410721at2759"/>
<protein>
    <submittedName>
        <fullName evidence="3">Delphilin</fullName>
    </submittedName>
</protein>
<dbReference type="EMBL" id="MU825936">
    <property type="protein sequence ID" value="KAJ7382145.1"/>
    <property type="molecule type" value="Genomic_DNA"/>
</dbReference>
<dbReference type="InterPro" id="IPR051425">
    <property type="entry name" value="Formin_Homology"/>
</dbReference>
<dbReference type="InterPro" id="IPR015425">
    <property type="entry name" value="FH2_Formin"/>
</dbReference>
<evidence type="ECO:0000313" key="3">
    <source>
        <dbReference type="EMBL" id="KAJ7382145.1"/>
    </source>
</evidence>
<sequence length="636" mass="71608">MGGPGNLAGQMQLKRVNWEKLSIAGLEDTVWAQLGHNEPSEEVIEFIQLEQSFSAIQKASSKEEKKPEKPAVMNPKKTYNIAILLGHLKMPFEEIKQALLSMDEKKFSESHLKQLLLYAPDSKELQKFKYFADDVSKLDKADRFCYEMSKVSWYTKRLKALLFKARFADKVEEIKPDLESVLDASEELRKSPKLQKILELVLAMGNYMNKGNTRIASAAAFKIEYLNKLRNTKTSDNKSTLLHFLVQSIESKCPEVLNIKEELSSVPTAAKVSGQMVACEVEDLSTGMKELKSDLGAFRSIKSQDPNDRFSLAVKNIIDDTEGELNDLLTLQEKSKSEFRETVKFFGEKPTSATTEDFFGIFAAFLMNFVKAHTENLSKLKLKEEQAKREKQREERDKQRKTSKEQSMSDPEFDPKDELKKSFDEIKLKKRLHSQNSEPDVFTPTLSPRGSSNDTEAKPVQPQPDKMPDWTVVDVSLNSSPPPPKQEVVKIVPERVKPPVPTKPKPAPPPKTKPKSPNFDRSKEFSVPKSAGTITVSNVKPSKVAPPKRVSDYEEIGLSRTDGKNSKEEIPKLELKNDEAESKPSSSPNGNGVKSMMSMFEGAGKEIPTYAKPDMSQKKPKPSFNTITIEKKGRTL</sequence>
<dbReference type="SUPFAM" id="SSF101447">
    <property type="entry name" value="Formin homology 2 domain (FH2 domain)"/>
    <property type="match status" value="1"/>
</dbReference>